<dbReference type="HOGENOM" id="CLU_565827_0_0_12"/>
<protein>
    <submittedName>
        <fullName evidence="1">Uncharacterized conserved protein</fullName>
    </submittedName>
</protein>
<evidence type="ECO:0000313" key="1">
    <source>
        <dbReference type="EMBL" id="ACH93651.1"/>
    </source>
</evidence>
<gene>
    <name evidence="1" type="ordered locus">BDU_725</name>
</gene>
<evidence type="ECO:0000313" key="2">
    <source>
        <dbReference type="Proteomes" id="UP000000611"/>
    </source>
</evidence>
<sequence length="482" mass="55363">MASMRSNLLLIFICLFSNFYSYADVKQMLTEVKPLSISSKNGKGSIYLKVDKSSDYILTFDVALGTDFVYMVYDVFNKKNITDKIRKNDVKLTLQKDVLYAVIYVTSENVNINFTLNDLDLSIIGDSSVKAKTSNIKKQNKTFLLRDLPSFKLSSRLKKYILKTYKRNIYVAYQMEDNDTIKVASFIENIGWFDISTAVNDNITDISCFDFAINSKGELYIVFTTKSTSDFPSELIVRKFNSRKWIDVSPKLRDNVGFLVNISVDHKDNLYVAYLKKIGYEYKVNFIVNRGYGTTWNSIVDSNVFKGTADVDVLSIGVISEPFLGIFYNYKLNDYMNSEFIIDKGKTWSNVNIQSVNMANSVKILSDVKSDQIILSYVTKDRPIVSISTLQCDKWQNVSPNIKIKGVVSDILKYSNDLLLTFEDDNNVRLIYLNSNNWYFLNESEIFQKSACKPQFAQYQKKGFVLSCLSLDFKVLFLKLIR</sequence>
<dbReference type="AlphaFoldDB" id="B5RMR5"/>
<accession>B5RMR5</accession>
<name>B5RMR5_BORDL</name>
<dbReference type="STRING" id="412419.BDU_725"/>
<organism evidence="1 2">
    <name type="scientific">Borrelia duttonii (strain Ly)</name>
    <dbReference type="NCBI Taxonomy" id="412419"/>
    <lineage>
        <taxon>Bacteria</taxon>
        <taxon>Pseudomonadati</taxon>
        <taxon>Spirochaetota</taxon>
        <taxon>Spirochaetia</taxon>
        <taxon>Spirochaetales</taxon>
        <taxon>Borreliaceae</taxon>
        <taxon>Borrelia</taxon>
    </lineage>
</organism>
<dbReference type="OrthoDB" id="350914at2"/>
<dbReference type="Proteomes" id="UP000000611">
    <property type="component" value="Chromosome"/>
</dbReference>
<dbReference type="KEGG" id="bdu:BDU_725"/>
<dbReference type="EMBL" id="CP000976">
    <property type="protein sequence ID" value="ACH93651.1"/>
    <property type="molecule type" value="Genomic_DNA"/>
</dbReference>
<keyword evidence="2" id="KW-1185">Reference proteome</keyword>
<proteinExistence type="predicted"/>
<reference evidence="1 2" key="1">
    <citation type="journal article" date="2008" name="PLoS Genet.">
        <title>The genome of Borrelia recurrentis, the agent of deadly louse-borne relapsing fever, is a degraded subset of tick-borne Borrelia duttonii.</title>
        <authorList>
            <person name="Lescot M."/>
            <person name="Audic S."/>
            <person name="Robert C."/>
            <person name="Nguyen T.T."/>
            <person name="Blanc G."/>
            <person name="Cutler S.J."/>
            <person name="Wincker P."/>
            <person name="Couloux A."/>
            <person name="Claverie J.-M."/>
            <person name="Raoult D."/>
            <person name="Drancourt M."/>
        </authorList>
    </citation>
    <scope>NUCLEOTIDE SEQUENCE [LARGE SCALE GENOMIC DNA]</scope>
    <source>
        <strain evidence="1 2">Ly</strain>
    </source>
</reference>